<dbReference type="EMBL" id="JAHLFH010000132">
    <property type="protein sequence ID" value="MBU3819976.1"/>
    <property type="molecule type" value="Genomic_DNA"/>
</dbReference>
<gene>
    <name evidence="6" type="ORF">H9864_06370</name>
</gene>
<dbReference type="AlphaFoldDB" id="A0A9E2KKD1"/>
<evidence type="ECO:0000313" key="6">
    <source>
        <dbReference type="EMBL" id="MBU3819976.1"/>
    </source>
</evidence>
<accession>A0A9E2KKD1</accession>
<feature type="compositionally biased region" description="Basic and acidic residues" evidence="4">
    <location>
        <begin position="1"/>
        <end position="16"/>
    </location>
</feature>
<evidence type="ECO:0000256" key="3">
    <source>
        <dbReference type="ARBA" id="ARBA00023295"/>
    </source>
</evidence>
<dbReference type="Gene3D" id="3.20.20.80">
    <property type="entry name" value="Glycosidases"/>
    <property type="match status" value="1"/>
</dbReference>
<evidence type="ECO:0000256" key="2">
    <source>
        <dbReference type="ARBA" id="ARBA00022801"/>
    </source>
</evidence>
<name>A0A9E2KKD1_9FIRM</name>
<comment type="similarity">
    <text evidence="1">Belongs to the glycosyl hydrolase 39 family.</text>
</comment>
<evidence type="ECO:0000259" key="5">
    <source>
        <dbReference type="Pfam" id="PF01229"/>
    </source>
</evidence>
<proteinExistence type="inferred from homology"/>
<comment type="caution">
    <text evidence="6">The sequence shown here is derived from an EMBL/GenBank/DDBJ whole genome shotgun (WGS) entry which is preliminary data.</text>
</comment>
<reference evidence="6" key="1">
    <citation type="journal article" date="2021" name="PeerJ">
        <title>Extensive microbial diversity within the chicken gut microbiome revealed by metagenomics and culture.</title>
        <authorList>
            <person name="Gilroy R."/>
            <person name="Ravi A."/>
            <person name="Getino M."/>
            <person name="Pursley I."/>
            <person name="Horton D.L."/>
            <person name="Alikhan N.F."/>
            <person name="Baker D."/>
            <person name="Gharbi K."/>
            <person name="Hall N."/>
            <person name="Watson M."/>
            <person name="Adriaenssens E.M."/>
            <person name="Foster-Nyarko E."/>
            <person name="Jarju S."/>
            <person name="Secka A."/>
            <person name="Antonio M."/>
            <person name="Oren A."/>
            <person name="Chaudhuri R.R."/>
            <person name="La Ragione R."/>
            <person name="Hildebrand F."/>
            <person name="Pallen M.J."/>
        </authorList>
    </citation>
    <scope>NUCLEOTIDE SEQUENCE</scope>
    <source>
        <strain evidence="6">742</strain>
    </source>
</reference>
<protein>
    <recommendedName>
        <fullName evidence="5">Glycosyl hydrolases family 39 N-terminal catalytic domain-containing protein</fullName>
    </recommendedName>
</protein>
<sequence>MLEEGARQLHSEEGRESAGPGERSLSVALRAEEGTAVRSCWNQVLNGGAAADLAIYNVQQHIATLYENLKFRYVRIWSLFSKKMVILQDPSDCQYNFDMLDNVLDFMSVHHMTPYLDLGQRPSCAVKAEGEMVYYEDEALVFGSADDWMRMLMAFVEHSIRRYGRQAVAEWIFDFTVDIRHERVPFCRSEDEMWEVYRRFYVFLHQNLPGVQIGGLGGVAVSNNENSMFLPKILQ</sequence>
<organism evidence="6 7">
    <name type="scientific">Candidatus Faecalibacterium intestinavium</name>
    <dbReference type="NCBI Taxonomy" id="2838580"/>
    <lineage>
        <taxon>Bacteria</taxon>
        <taxon>Bacillati</taxon>
        <taxon>Bacillota</taxon>
        <taxon>Clostridia</taxon>
        <taxon>Eubacteriales</taxon>
        <taxon>Oscillospiraceae</taxon>
        <taxon>Faecalibacterium</taxon>
    </lineage>
</organism>
<evidence type="ECO:0000313" key="7">
    <source>
        <dbReference type="Proteomes" id="UP000824178"/>
    </source>
</evidence>
<dbReference type="InterPro" id="IPR049166">
    <property type="entry name" value="GH39_cat"/>
</dbReference>
<dbReference type="SUPFAM" id="SSF51445">
    <property type="entry name" value="(Trans)glycosidases"/>
    <property type="match status" value="1"/>
</dbReference>
<feature type="region of interest" description="Disordered" evidence="4">
    <location>
        <begin position="1"/>
        <end position="23"/>
    </location>
</feature>
<dbReference type="Pfam" id="PF01229">
    <property type="entry name" value="Glyco_hydro_39"/>
    <property type="match status" value="1"/>
</dbReference>
<dbReference type="GO" id="GO:0016798">
    <property type="term" value="F:hydrolase activity, acting on glycosyl bonds"/>
    <property type="evidence" value="ECO:0007669"/>
    <property type="project" value="UniProtKB-KW"/>
</dbReference>
<evidence type="ECO:0000256" key="1">
    <source>
        <dbReference type="ARBA" id="ARBA00008875"/>
    </source>
</evidence>
<keyword evidence="3" id="KW-0326">Glycosidase</keyword>
<feature type="domain" description="Glycosyl hydrolases family 39 N-terminal catalytic" evidence="5">
    <location>
        <begin position="32"/>
        <end position="218"/>
    </location>
</feature>
<dbReference type="InterPro" id="IPR017853">
    <property type="entry name" value="GH"/>
</dbReference>
<keyword evidence="2" id="KW-0378">Hydrolase</keyword>
<reference evidence="6" key="2">
    <citation type="submission" date="2021-04" db="EMBL/GenBank/DDBJ databases">
        <authorList>
            <person name="Gilroy R."/>
        </authorList>
    </citation>
    <scope>NUCLEOTIDE SEQUENCE</scope>
    <source>
        <strain evidence="6">742</strain>
    </source>
</reference>
<dbReference type="Proteomes" id="UP000824178">
    <property type="component" value="Unassembled WGS sequence"/>
</dbReference>
<evidence type="ECO:0000256" key="4">
    <source>
        <dbReference type="SAM" id="MobiDB-lite"/>
    </source>
</evidence>